<reference evidence="3 4" key="1">
    <citation type="submission" date="2018-03" db="EMBL/GenBank/DDBJ databases">
        <title>Actinopolyspora mortivallis from Sahara, screening for active biomolecules.</title>
        <authorList>
            <person name="Selama O."/>
            <person name="Wellington E.M.H."/>
            <person name="Hacene H."/>
        </authorList>
    </citation>
    <scope>NUCLEOTIDE SEQUENCE [LARGE SCALE GENOMIC DNA]</scope>
    <source>
        <strain evidence="3 4">M5A</strain>
    </source>
</reference>
<dbReference type="RefSeq" id="WP_106114148.1">
    <property type="nucleotide sequence ID" value="NZ_PVSR01000021.1"/>
</dbReference>
<evidence type="ECO:0000313" key="4">
    <source>
        <dbReference type="Proteomes" id="UP000239352"/>
    </source>
</evidence>
<organism evidence="3 4">
    <name type="scientific">Actinopolyspora mortivallis</name>
    <dbReference type="NCBI Taxonomy" id="33906"/>
    <lineage>
        <taxon>Bacteria</taxon>
        <taxon>Bacillati</taxon>
        <taxon>Actinomycetota</taxon>
        <taxon>Actinomycetes</taxon>
        <taxon>Actinopolysporales</taxon>
        <taxon>Actinopolysporaceae</taxon>
        <taxon>Actinopolyspora</taxon>
    </lineage>
</organism>
<dbReference type="InterPro" id="IPR041657">
    <property type="entry name" value="HTH_17"/>
</dbReference>
<dbReference type="AlphaFoldDB" id="A0A2T0GV77"/>
<keyword evidence="4" id="KW-1185">Reference proteome</keyword>
<dbReference type="InterPro" id="IPR010093">
    <property type="entry name" value="SinI_DNA-bd"/>
</dbReference>
<dbReference type="Pfam" id="PF12728">
    <property type="entry name" value="HTH_17"/>
    <property type="match status" value="1"/>
</dbReference>
<gene>
    <name evidence="3" type="ORF">CEP50_12640</name>
</gene>
<evidence type="ECO:0000256" key="1">
    <source>
        <dbReference type="SAM" id="MobiDB-lite"/>
    </source>
</evidence>
<dbReference type="Proteomes" id="UP000239352">
    <property type="component" value="Unassembled WGS sequence"/>
</dbReference>
<dbReference type="EMBL" id="PVSR01000021">
    <property type="protein sequence ID" value="PRW63026.1"/>
    <property type="molecule type" value="Genomic_DNA"/>
</dbReference>
<dbReference type="NCBIfam" id="TIGR01764">
    <property type="entry name" value="excise"/>
    <property type="match status" value="1"/>
</dbReference>
<dbReference type="GO" id="GO:0003677">
    <property type="term" value="F:DNA binding"/>
    <property type="evidence" value="ECO:0007669"/>
    <property type="project" value="UniProtKB-KW"/>
</dbReference>
<comment type="caution">
    <text evidence="3">The sequence shown here is derived from an EMBL/GenBank/DDBJ whole genome shotgun (WGS) entry which is preliminary data.</text>
</comment>
<evidence type="ECO:0000313" key="3">
    <source>
        <dbReference type="EMBL" id="PRW63026.1"/>
    </source>
</evidence>
<feature type="region of interest" description="Disordered" evidence="1">
    <location>
        <begin position="23"/>
        <end position="43"/>
    </location>
</feature>
<sequence>MTDRSAEIAARLVELAALLAKEQRQEEEQEHSVPQPRSQTDRELLTVSEAAQRLGIGRTKAYSLVRSGELASVLIGRLRRVPASEVTRYTAHLAEQQKTV</sequence>
<dbReference type="InParanoid" id="A0A2T0GV77"/>
<keyword evidence="3" id="KW-0238">DNA-binding</keyword>
<evidence type="ECO:0000259" key="2">
    <source>
        <dbReference type="Pfam" id="PF12728"/>
    </source>
</evidence>
<protein>
    <submittedName>
        <fullName evidence="3">DNA-binding protein</fullName>
    </submittedName>
</protein>
<accession>A0A2T0GV77</accession>
<feature type="domain" description="Helix-turn-helix" evidence="2">
    <location>
        <begin position="44"/>
        <end position="89"/>
    </location>
</feature>
<proteinExistence type="predicted"/>
<name>A0A2T0GV77_ACTMO</name>